<proteinExistence type="predicted"/>
<feature type="non-terminal residue" evidence="2">
    <location>
        <position position="87"/>
    </location>
</feature>
<reference evidence="2" key="1">
    <citation type="submission" date="2021-02" db="EMBL/GenBank/DDBJ databases">
        <authorList>
            <person name="Nowell W R."/>
        </authorList>
    </citation>
    <scope>NUCLEOTIDE SEQUENCE</scope>
</reference>
<comment type="caution">
    <text evidence="2">The sequence shown here is derived from an EMBL/GenBank/DDBJ whole genome shotgun (WGS) entry which is preliminary data.</text>
</comment>
<accession>A0A820F4A9</accession>
<feature type="compositionally biased region" description="Polar residues" evidence="1">
    <location>
        <begin position="23"/>
        <end position="87"/>
    </location>
</feature>
<evidence type="ECO:0000256" key="1">
    <source>
        <dbReference type="SAM" id="MobiDB-lite"/>
    </source>
</evidence>
<dbReference type="AlphaFoldDB" id="A0A820F4A9"/>
<protein>
    <submittedName>
        <fullName evidence="2">Uncharacterized protein</fullName>
    </submittedName>
</protein>
<dbReference type="Proteomes" id="UP000663836">
    <property type="component" value="Unassembled WGS sequence"/>
</dbReference>
<name>A0A820F4A9_9BILA</name>
<gene>
    <name evidence="2" type="ORF">JBS370_LOCUS38908</name>
</gene>
<feature type="region of interest" description="Disordered" evidence="1">
    <location>
        <begin position="1"/>
        <end position="87"/>
    </location>
</feature>
<evidence type="ECO:0000313" key="2">
    <source>
        <dbReference type="EMBL" id="CAF4256360.1"/>
    </source>
</evidence>
<evidence type="ECO:0000313" key="3">
    <source>
        <dbReference type="Proteomes" id="UP000663836"/>
    </source>
</evidence>
<organism evidence="2 3">
    <name type="scientific">Rotaria sordida</name>
    <dbReference type="NCBI Taxonomy" id="392033"/>
    <lineage>
        <taxon>Eukaryota</taxon>
        <taxon>Metazoa</taxon>
        <taxon>Spiralia</taxon>
        <taxon>Gnathifera</taxon>
        <taxon>Rotifera</taxon>
        <taxon>Eurotatoria</taxon>
        <taxon>Bdelloidea</taxon>
        <taxon>Philodinida</taxon>
        <taxon>Philodinidae</taxon>
        <taxon>Rotaria</taxon>
    </lineage>
</organism>
<dbReference type="EMBL" id="CAJOBD010023604">
    <property type="protein sequence ID" value="CAF4256360.1"/>
    <property type="molecule type" value="Genomic_DNA"/>
</dbReference>
<sequence>MIDDYNTGRRITSWDTNDPPKSLDSSQLMRNAPSVSMSQHNSLVPYSQYNAQVRSQNSTDQRQMQQIQYQTKTLRSSKPNSTDIETG</sequence>